<dbReference type="GO" id="GO:0019902">
    <property type="term" value="F:phosphatase binding"/>
    <property type="evidence" value="ECO:0007669"/>
    <property type="project" value="InterPro"/>
</dbReference>
<organism evidence="1 2">
    <name type="scientific">Spodoptera littoralis</name>
    <name type="common">Egyptian cotton leafworm</name>
    <dbReference type="NCBI Taxonomy" id="7109"/>
    <lineage>
        <taxon>Eukaryota</taxon>
        <taxon>Metazoa</taxon>
        <taxon>Ecdysozoa</taxon>
        <taxon>Arthropoda</taxon>
        <taxon>Hexapoda</taxon>
        <taxon>Insecta</taxon>
        <taxon>Pterygota</taxon>
        <taxon>Neoptera</taxon>
        <taxon>Endopterygota</taxon>
        <taxon>Lepidoptera</taxon>
        <taxon>Glossata</taxon>
        <taxon>Ditrysia</taxon>
        <taxon>Noctuoidea</taxon>
        <taxon>Noctuidae</taxon>
        <taxon>Amphipyrinae</taxon>
        <taxon>Spodoptera</taxon>
    </lineage>
</organism>
<dbReference type="PANTHER" id="PTHR21055">
    <property type="entry name" value="PROTEIN PHOSPHATASE 1 REGULATORY SUBUNIT 36"/>
    <property type="match status" value="1"/>
</dbReference>
<dbReference type="Pfam" id="PF14895">
    <property type="entry name" value="PPPI_inhib"/>
    <property type="match status" value="1"/>
</dbReference>
<dbReference type="PANTHER" id="PTHR21055:SF3">
    <property type="entry name" value="PROTEIN PHOSPHATASE 1 REGULATORY SUBUNIT 36"/>
    <property type="match status" value="1"/>
</dbReference>
<protein>
    <submittedName>
        <fullName evidence="1">Uncharacterized protein</fullName>
    </submittedName>
</protein>
<evidence type="ECO:0000313" key="2">
    <source>
        <dbReference type="Proteomes" id="UP001153321"/>
    </source>
</evidence>
<dbReference type="InterPro" id="IPR026142">
    <property type="entry name" value="Pro_pase_1_reg_su_36"/>
</dbReference>
<proteinExistence type="predicted"/>
<accession>A0A9P0HX91</accession>
<name>A0A9P0HX91_SPOLI</name>
<sequence>MTEDDDFHIGLYENGHWAWNDNLEQMIYVSHRHPQEEEDTLDFYMAPTSHMQFREDVDLVEQDIKDIVIYTAPVNFLSSRLINMLHTPTGERFLRALVLYCAYALQVTDQMVLRNLELETKIRTTDSGILEDELRDNLSDIRVLVAKEYCVILTGADDMKPFHHMGPLKDKRSLPGKDARTFDIFIRLCIQIVYLALGRRNLHQIEIETHRILKSEAFNANESKSRARAMKVQASQSKTQQKQPAFIQDVIYGKCFRRHRGVFTHSPLLNEIFCPARPVDYRMLGLAVTKYPQLTPRLEFLRMVLAGSDKDLVENNIIVGIIGMPRDLFDIMLRFLPPTSTNDKSKSGVIPRMSAAKATASRASSMSAKKSTHAPTYPEIVIPPKRDVEYEFQFYNSQHLFLSDYSVVVARRLKTPASHA</sequence>
<reference evidence="1" key="1">
    <citation type="submission" date="2022-02" db="EMBL/GenBank/DDBJ databases">
        <authorList>
            <person name="King R."/>
        </authorList>
    </citation>
    <scope>NUCLEOTIDE SEQUENCE</scope>
</reference>
<keyword evidence="2" id="KW-1185">Reference proteome</keyword>
<dbReference type="Proteomes" id="UP001153321">
    <property type="component" value="Chromosome 10"/>
</dbReference>
<evidence type="ECO:0000313" key="1">
    <source>
        <dbReference type="EMBL" id="CAH1635189.1"/>
    </source>
</evidence>
<dbReference type="AlphaFoldDB" id="A0A9P0HX91"/>
<dbReference type="EMBL" id="LR824541">
    <property type="protein sequence ID" value="CAH1635189.1"/>
    <property type="molecule type" value="Genomic_DNA"/>
</dbReference>
<gene>
    <name evidence="1" type="ORF">SPLIT_LOCUS551</name>
</gene>